<proteinExistence type="predicted"/>
<comment type="caution">
    <text evidence="3">The sequence shown here is derived from an EMBL/GenBank/DDBJ whole genome shotgun (WGS) entry which is preliminary data.</text>
</comment>
<organism evidence="3 4">
    <name type="scientific">Escherichia coli</name>
    <dbReference type="NCBI Taxonomy" id="562"/>
    <lineage>
        <taxon>Bacteria</taxon>
        <taxon>Pseudomonadati</taxon>
        <taxon>Pseudomonadota</taxon>
        <taxon>Gammaproteobacteria</taxon>
        <taxon>Enterobacterales</taxon>
        <taxon>Enterobacteriaceae</taxon>
        <taxon>Escherichia</taxon>
    </lineage>
</organism>
<dbReference type="EMBL" id="WSGM01000278">
    <property type="protein sequence ID" value="KAE9723416.1"/>
    <property type="molecule type" value="Genomic_DNA"/>
</dbReference>
<dbReference type="Pfam" id="PF00589">
    <property type="entry name" value="Phage_integrase"/>
    <property type="match status" value="1"/>
</dbReference>
<gene>
    <name evidence="3" type="ORF">GP711_26290</name>
</gene>
<accession>A0A6N6WSQ1</accession>
<sequence>IITPSSAQKHNPLNPFPSGHLQFRNFLIIRLLLNYGLRTGELLLLECSSIKPNLKGDKFSLIVTTVDEAYEPRKNAPSLKNAWANRVLELDKQDYIFLSIYIAKLRPKTDKHDFIFTSSQQSAKPLSYTSVHSIFSKIDQVFTNQYPEYKSPLYSDSLQRLTPHTTRHTWAFLTLQKIWHLKYLKSQQNKTHFIAEVPSLSGIMEEAKDELRLMGGWSPTSQMPDLYAKRFLSEQANAANVQRIIQDNAALHNTLDTIMDRYNDDII</sequence>
<dbReference type="SUPFAM" id="SSF56349">
    <property type="entry name" value="DNA breaking-rejoining enzymes"/>
    <property type="match status" value="1"/>
</dbReference>
<dbReference type="CDD" id="cd00397">
    <property type="entry name" value="DNA_BRE_C"/>
    <property type="match status" value="1"/>
</dbReference>
<dbReference type="GO" id="GO:0015074">
    <property type="term" value="P:DNA integration"/>
    <property type="evidence" value="ECO:0007669"/>
    <property type="project" value="InterPro"/>
</dbReference>
<feature type="non-terminal residue" evidence="3">
    <location>
        <position position="1"/>
    </location>
</feature>
<evidence type="ECO:0000256" key="1">
    <source>
        <dbReference type="ARBA" id="ARBA00023172"/>
    </source>
</evidence>
<dbReference type="InterPro" id="IPR013762">
    <property type="entry name" value="Integrase-like_cat_sf"/>
</dbReference>
<dbReference type="GO" id="GO:0003677">
    <property type="term" value="F:DNA binding"/>
    <property type="evidence" value="ECO:0007669"/>
    <property type="project" value="InterPro"/>
</dbReference>
<protein>
    <submittedName>
        <fullName evidence="3">Tyrosine-type recombinase/integrase</fullName>
    </submittedName>
</protein>
<feature type="domain" description="Tyr recombinase" evidence="2">
    <location>
        <begin position="21"/>
        <end position="183"/>
    </location>
</feature>
<keyword evidence="1" id="KW-0233">DNA recombination</keyword>
<name>A0A6N6WSQ1_ECOLX</name>
<evidence type="ECO:0000313" key="4">
    <source>
        <dbReference type="Proteomes" id="UP000437875"/>
    </source>
</evidence>
<dbReference type="RefSeq" id="WP_158117679.1">
    <property type="nucleotide sequence ID" value="NZ_WSGM01000278.1"/>
</dbReference>
<dbReference type="InterPro" id="IPR011010">
    <property type="entry name" value="DNA_brk_join_enz"/>
</dbReference>
<evidence type="ECO:0000313" key="3">
    <source>
        <dbReference type="EMBL" id="KAE9723416.1"/>
    </source>
</evidence>
<reference evidence="3 4" key="1">
    <citation type="submission" date="2019-10" db="EMBL/GenBank/DDBJ databases">
        <title>Antimicrobial-resistant enteric bacteria are widely distributed amongst people, animals and the environment in northern Tanzania.</title>
        <authorList>
            <person name="Subbiah M."/>
            <person name="Call D.R."/>
        </authorList>
    </citation>
    <scope>NUCLEOTIDE SEQUENCE [LARGE SCALE GENOMIC DNA]</scope>
    <source>
        <strain evidence="3 4">TzEc067</strain>
    </source>
</reference>
<dbReference type="GO" id="GO:0006310">
    <property type="term" value="P:DNA recombination"/>
    <property type="evidence" value="ECO:0007669"/>
    <property type="project" value="UniProtKB-KW"/>
</dbReference>
<dbReference type="AlphaFoldDB" id="A0A6N6WSQ1"/>
<dbReference type="Gene3D" id="1.10.443.10">
    <property type="entry name" value="Intergrase catalytic core"/>
    <property type="match status" value="1"/>
</dbReference>
<evidence type="ECO:0000259" key="2">
    <source>
        <dbReference type="Pfam" id="PF00589"/>
    </source>
</evidence>
<dbReference type="Proteomes" id="UP000437875">
    <property type="component" value="Unassembled WGS sequence"/>
</dbReference>
<dbReference type="InterPro" id="IPR002104">
    <property type="entry name" value="Integrase_catalytic"/>
</dbReference>